<feature type="coiled-coil region" evidence="1">
    <location>
        <begin position="248"/>
        <end position="275"/>
    </location>
</feature>
<feature type="region of interest" description="Disordered" evidence="2">
    <location>
        <begin position="40"/>
        <end position="62"/>
    </location>
</feature>
<evidence type="ECO:0000313" key="3">
    <source>
        <dbReference type="EMBL" id="KAF8467084.1"/>
    </source>
</evidence>
<feature type="compositionally biased region" description="Polar residues" evidence="2">
    <location>
        <begin position="1"/>
        <end position="13"/>
    </location>
</feature>
<feature type="region of interest" description="Disordered" evidence="2">
    <location>
        <begin position="79"/>
        <end position="149"/>
    </location>
</feature>
<dbReference type="EMBL" id="WHVB01000037">
    <property type="protein sequence ID" value="KAF8467084.1"/>
    <property type="molecule type" value="Genomic_DNA"/>
</dbReference>
<gene>
    <name evidence="3" type="ORF">DFH94DRAFT_298161</name>
</gene>
<dbReference type="Proteomes" id="UP000759537">
    <property type="component" value="Unassembled WGS sequence"/>
</dbReference>
<protein>
    <submittedName>
        <fullName evidence="3">Uncharacterized protein</fullName>
    </submittedName>
</protein>
<sequence>MHRLTQEAQNAQEQLGALNAKVQRDRDRRLRKRNEWLDEQVRVQDHHESEMHRLTQEAQNAQEQLDALREEVSRLRADGQSRLDHDHLPCHQPPTTRSPDAVQPPLPPEQNPDTGTPGPPIGSAINLDSSLRSTKSSPHAPCQDQEVSPSHLLQEELVATKELLRLAEEEVLTVRHDLGQSRGTLREVKTRIRSLQSEWDMCQALLREAQDARCADMIKLAEVLELLRASQAESESSMAEAEESQFRCSQATSLCAALQERVTELEAEVKNLRHTYIQAPSDVESALDSYGVSDKCRYEVPLRGVVDPSKTRPPSLLRAFLSKGSSLGSVDWPPIGSSLLPAGTNVRLDDDSDIGVQVSDAPPRPL</sequence>
<dbReference type="AlphaFoldDB" id="A0A9P5MP00"/>
<evidence type="ECO:0000313" key="4">
    <source>
        <dbReference type="Proteomes" id="UP000759537"/>
    </source>
</evidence>
<accession>A0A9P5MP00</accession>
<dbReference type="OrthoDB" id="3269449at2759"/>
<name>A0A9P5MP00_9AGAM</name>
<feature type="compositionally biased region" description="Polar residues" evidence="2">
    <location>
        <begin position="126"/>
        <end position="137"/>
    </location>
</feature>
<feature type="compositionally biased region" description="Basic and acidic residues" evidence="2">
    <location>
        <begin position="40"/>
        <end position="55"/>
    </location>
</feature>
<proteinExistence type="predicted"/>
<keyword evidence="4" id="KW-1185">Reference proteome</keyword>
<organism evidence="3 4">
    <name type="scientific">Russula ochroleuca</name>
    <dbReference type="NCBI Taxonomy" id="152965"/>
    <lineage>
        <taxon>Eukaryota</taxon>
        <taxon>Fungi</taxon>
        <taxon>Dikarya</taxon>
        <taxon>Basidiomycota</taxon>
        <taxon>Agaricomycotina</taxon>
        <taxon>Agaricomycetes</taxon>
        <taxon>Russulales</taxon>
        <taxon>Russulaceae</taxon>
        <taxon>Russula</taxon>
    </lineage>
</organism>
<evidence type="ECO:0000256" key="1">
    <source>
        <dbReference type="SAM" id="Coils"/>
    </source>
</evidence>
<reference evidence="3" key="2">
    <citation type="journal article" date="2020" name="Nat. Commun.">
        <title>Large-scale genome sequencing of mycorrhizal fungi provides insights into the early evolution of symbiotic traits.</title>
        <authorList>
            <person name="Miyauchi S."/>
            <person name="Kiss E."/>
            <person name="Kuo A."/>
            <person name="Drula E."/>
            <person name="Kohler A."/>
            <person name="Sanchez-Garcia M."/>
            <person name="Morin E."/>
            <person name="Andreopoulos B."/>
            <person name="Barry K.W."/>
            <person name="Bonito G."/>
            <person name="Buee M."/>
            <person name="Carver A."/>
            <person name="Chen C."/>
            <person name="Cichocki N."/>
            <person name="Clum A."/>
            <person name="Culley D."/>
            <person name="Crous P.W."/>
            <person name="Fauchery L."/>
            <person name="Girlanda M."/>
            <person name="Hayes R.D."/>
            <person name="Keri Z."/>
            <person name="LaButti K."/>
            <person name="Lipzen A."/>
            <person name="Lombard V."/>
            <person name="Magnuson J."/>
            <person name="Maillard F."/>
            <person name="Murat C."/>
            <person name="Nolan M."/>
            <person name="Ohm R.A."/>
            <person name="Pangilinan J."/>
            <person name="Pereira M.F."/>
            <person name="Perotto S."/>
            <person name="Peter M."/>
            <person name="Pfister S."/>
            <person name="Riley R."/>
            <person name="Sitrit Y."/>
            <person name="Stielow J.B."/>
            <person name="Szollosi G."/>
            <person name="Zifcakova L."/>
            <person name="Stursova M."/>
            <person name="Spatafora J.W."/>
            <person name="Tedersoo L."/>
            <person name="Vaario L.M."/>
            <person name="Yamada A."/>
            <person name="Yan M."/>
            <person name="Wang P."/>
            <person name="Xu J."/>
            <person name="Bruns T."/>
            <person name="Baldrian P."/>
            <person name="Vilgalys R."/>
            <person name="Dunand C."/>
            <person name="Henrissat B."/>
            <person name="Grigoriev I.V."/>
            <person name="Hibbett D."/>
            <person name="Nagy L.G."/>
            <person name="Martin F.M."/>
        </authorList>
    </citation>
    <scope>NUCLEOTIDE SEQUENCE</scope>
    <source>
        <strain evidence="3">Prilba</strain>
    </source>
</reference>
<feature type="compositionally biased region" description="Basic and acidic residues" evidence="2">
    <location>
        <begin position="79"/>
        <end position="89"/>
    </location>
</feature>
<comment type="caution">
    <text evidence="3">The sequence shown here is derived from an EMBL/GenBank/DDBJ whole genome shotgun (WGS) entry which is preliminary data.</text>
</comment>
<evidence type="ECO:0000256" key="2">
    <source>
        <dbReference type="SAM" id="MobiDB-lite"/>
    </source>
</evidence>
<feature type="region of interest" description="Disordered" evidence="2">
    <location>
        <begin position="1"/>
        <end position="20"/>
    </location>
</feature>
<reference evidence="3" key="1">
    <citation type="submission" date="2019-10" db="EMBL/GenBank/DDBJ databases">
        <authorList>
            <consortium name="DOE Joint Genome Institute"/>
            <person name="Kuo A."/>
            <person name="Miyauchi S."/>
            <person name="Kiss E."/>
            <person name="Drula E."/>
            <person name="Kohler A."/>
            <person name="Sanchez-Garcia M."/>
            <person name="Andreopoulos B."/>
            <person name="Barry K.W."/>
            <person name="Bonito G."/>
            <person name="Buee M."/>
            <person name="Carver A."/>
            <person name="Chen C."/>
            <person name="Cichocki N."/>
            <person name="Clum A."/>
            <person name="Culley D."/>
            <person name="Crous P.W."/>
            <person name="Fauchery L."/>
            <person name="Girlanda M."/>
            <person name="Hayes R."/>
            <person name="Keri Z."/>
            <person name="LaButti K."/>
            <person name="Lipzen A."/>
            <person name="Lombard V."/>
            <person name="Magnuson J."/>
            <person name="Maillard F."/>
            <person name="Morin E."/>
            <person name="Murat C."/>
            <person name="Nolan M."/>
            <person name="Ohm R."/>
            <person name="Pangilinan J."/>
            <person name="Pereira M."/>
            <person name="Perotto S."/>
            <person name="Peter M."/>
            <person name="Riley R."/>
            <person name="Sitrit Y."/>
            <person name="Stielow B."/>
            <person name="Szollosi G."/>
            <person name="Zifcakova L."/>
            <person name="Stursova M."/>
            <person name="Spatafora J.W."/>
            <person name="Tedersoo L."/>
            <person name="Vaario L.-M."/>
            <person name="Yamada A."/>
            <person name="Yan M."/>
            <person name="Wang P."/>
            <person name="Xu J."/>
            <person name="Bruns T."/>
            <person name="Baldrian P."/>
            <person name="Vilgalys R."/>
            <person name="Henrissat B."/>
            <person name="Grigoriev I.V."/>
            <person name="Hibbett D."/>
            <person name="Nagy L.G."/>
            <person name="Martin F.M."/>
        </authorList>
    </citation>
    <scope>NUCLEOTIDE SEQUENCE</scope>
    <source>
        <strain evidence="3">Prilba</strain>
    </source>
</reference>
<keyword evidence="1" id="KW-0175">Coiled coil</keyword>